<dbReference type="InterPro" id="IPR023416">
    <property type="entry name" value="Transthyretin/HIU_hydrolase_d"/>
</dbReference>
<feature type="binding site" evidence="9">
    <location>
        <position position="68"/>
    </location>
    <ligand>
        <name>substrate</name>
    </ligand>
</feature>
<dbReference type="EC" id="3.5.2.17" evidence="5 10"/>
<dbReference type="PRINTS" id="PR00189">
    <property type="entry name" value="TRNSTHYRETIN"/>
</dbReference>
<dbReference type="KEGG" id="pgz:C2E15_11085"/>
<feature type="signal peptide" evidence="11">
    <location>
        <begin position="1"/>
        <end position="20"/>
    </location>
</feature>
<evidence type="ECO:0000313" key="14">
    <source>
        <dbReference type="Proteomes" id="UP000238365"/>
    </source>
</evidence>
<gene>
    <name evidence="13" type="primary">uraH</name>
    <name evidence="13" type="ORF">C2E15_11085</name>
</gene>
<dbReference type="InterPro" id="IPR014306">
    <property type="entry name" value="Hydroxyisourate_hydrolase"/>
</dbReference>
<evidence type="ECO:0000256" key="2">
    <source>
        <dbReference type="ARBA" id="ARBA00002704"/>
    </source>
</evidence>
<dbReference type="PROSITE" id="PS00769">
    <property type="entry name" value="TRANSTHYRETIN_2"/>
    <property type="match status" value="1"/>
</dbReference>
<evidence type="ECO:0000313" key="13">
    <source>
        <dbReference type="EMBL" id="AUX93567.1"/>
    </source>
</evidence>
<evidence type="ECO:0000256" key="7">
    <source>
        <dbReference type="ARBA" id="ARBA00022631"/>
    </source>
</evidence>
<feature type="binding site" evidence="9">
    <location>
        <position position="133"/>
    </location>
    <ligand>
        <name>substrate</name>
    </ligand>
</feature>
<feature type="chain" id="PRO_5012439571" description="5-hydroxyisourate hydrolase" evidence="11">
    <location>
        <begin position="21"/>
        <end position="136"/>
    </location>
</feature>
<evidence type="ECO:0000256" key="3">
    <source>
        <dbReference type="ARBA" id="ARBA00009850"/>
    </source>
</evidence>
<dbReference type="Pfam" id="PF00576">
    <property type="entry name" value="Transthyretin"/>
    <property type="match status" value="1"/>
</dbReference>
<dbReference type="NCBIfam" id="TIGR02962">
    <property type="entry name" value="hdxy_isourate"/>
    <property type="match status" value="1"/>
</dbReference>
<evidence type="ECO:0000256" key="4">
    <source>
        <dbReference type="ARBA" id="ARBA00011881"/>
    </source>
</evidence>
<dbReference type="EMBL" id="CP026377">
    <property type="protein sequence ID" value="AUX93567.1"/>
    <property type="molecule type" value="Genomic_DNA"/>
</dbReference>
<protein>
    <recommendedName>
        <fullName evidence="6 10">5-hydroxyisourate hydrolase</fullName>
        <shortName evidence="10">HIU hydrolase</shortName>
        <shortName evidence="10">HIUHase</shortName>
        <ecNumber evidence="5 10">3.5.2.17</ecNumber>
    </recommendedName>
</protein>
<dbReference type="PANTHER" id="PTHR10395:SF7">
    <property type="entry name" value="5-HYDROXYISOURATE HYDROLASE"/>
    <property type="match status" value="1"/>
</dbReference>
<comment type="subunit">
    <text evidence="4 10">Homotetramer.</text>
</comment>
<dbReference type="Gene3D" id="2.60.40.180">
    <property type="entry name" value="Transthyretin/hydroxyisourate hydrolase domain"/>
    <property type="match status" value="1"/>
</dbReference>
<keyword evidence="7 10" id="KW-0659">Purine metabolism</keyword>
<dbReference type="CDD" id="cd05822">
    <property type="entry name" value="TLP_HIUase"/>
    <property type="match status" value="1"/>
</dbReference>
<dbReference type="SUPFAM" id="SSF49472">
    <property type="entry name" value="Transthyretin (synonym: prealbumin)"/>
    <property type="match status" value="1"/>
</dbReference>
<reference evidence="13 14" key="1">
    <citation type="submission" date="2018-01" db="EMBL/GenBank/DDBJ databases">
        <title>Complete and assembled Genome of Pantoea gaviniae DSM22758T.</title>
        <authorList>
            <person name="Stevens M.J.A."/>
            <person name="Zurfluh K."/>
            <person name="Stephan R."/>
        </authorList>
    </citation>
    <scope>NUCLEOTIDE SEQUENCE [LARGE SCALE GENOMIC DNA]</scope>
    <source>
        <strain evidence="13 14">DSM 22758</strain>
    </source>
</reference>
<organism evidence="13 14">
    <name type="scientific">Mixta gaviniae</name>
    <dbReference type="NCBI Taxonomy" id="665914"/>
    <lineage>
        <taxon>Bacteria</taxon>
        <taxon>Pseudomonadati</taxon>
        <taxon>Pseudomonadota</taxon>
        <taxon>Gammaproteobacteria</taxon>
        <taxon>Enterobacterales</taxon>
        <taxon>Erwiniaceae</taxon>
        <taxon>Mixta</taxon>
    </lineage>
</organism>
<accession>A0A1X1DSY1</accession>
<dbReference type="GO" id="GO:0033971">
    <property type="term" value="F:hydroxyisourate hydrolase activity"/>
    <property type="evidence" value="ECO:0007669"/>
    <property type="project" value="UniProtKB-EC"/>
</dbReference>
<dbReference type="InterPro" id="IPR023419">
    <property type="entry name" value="Transthyretin_CS"/>
</dbReference>
<keyword evidence="14" id="KW-1185">Reference proteome</keyword>
<keyword evidence="11" id="KW-0732">Signal</keyword>
<comment type="similarity">
    <text evidence="3 10">Belongs to the transthyretin family. 5-hydroxyisourate hydrolase subfamily.</text>
</comment>
<dbReference type="AlphaFoldDB" id="A0A1X1DSY1"/>
<evidence type="ECO:0000256" key="10">
    <source>
        <dbReference type="RuleBase" id="RU361270"/>
    </source>
</evidence>
<name>A0A1X1DSY1_9GAMM</name>
<evidence type="ECO:0000256" key="1">
    <source>
        <dbReference type="ARBA" id="ARBA00001043"/>
    </source>
</evidence>
<keyword evidence="8 10" id="KW-0378">Hydrolase</keyword>
<proteinExistence type="inferred from homology"/>
<dbReference type="Proteomes" id="UP000238365">
    <property type="component" value="Chromosome"/>
</dbReference>
<evidence type="ECO:0000256" key="8">
    <source>
        <dbReference type="ARBA" id="ARBA00022801"/>
    </source>
</evidence>
<comment type="catalytic activity">
    <reaction evidence="1 10">
        <text>5-hydroxyisourate + H2O = 5-hydroxy-2-oxo-4-ureido-2,5-dihydro-1H-imidazole-5-carboxylate + H(+)</text>
        <dbReference type="Rhea" id="RHEA:23736"/>
        <dbReference type="ChEBI" id="CHEBI:15377"/>
        <dbReference type="ChEBI" id="CHEBI:15378"/>
        <dbReference type="ChEBI" id="CHEBI:18072"/>
        <dbReference type="ChEBI" id="CHEBI:58639"/>
        <dbReference type="EC" id="3.5.2.17"/>
    </reaction>
</comment>
<dbReference type="OrthoDB" id="9792386at2"/>
<feature type="binding site" evidence="9">
    <location>
        <position position="30"/>
    </location>
    <ligand>
        <name>substrate</name>
    </ligand>
</feature>
<dbReference type="PANTHER" id="PTHR10395">
    <property type="entry name" value="URICASE AND TRANSTHYRETIN-RELATED"/>
    <property type="match status" value="1"/>
</dbReference>
<sequence>MKIQTVLLLAGMGVMGQAVADAPRNPISVHVLNTQTGKPSQGVSVDLEQQQGNKWVRLASKTTDADGRIPAFYPEGKTFAAGEYRVTFHTGDYFHSQQKETFFPDVPVNFQVTNTQEHYHIPLLLSQYGFSTYRGS</sequence>
<evidence type="ECO:0000259" key="12">
    <source>
        <dbReference type="Pfam" id="PF00576"/>
    </source>
</evidence>
<evidence type="ECO:0000256" key="9">
    <source>
        <dbReference type="PIRSR" id="PIRSR600895-51"/>
    </source>
</evidence>
<comment type="function">
    <text evidence="2">Catalyzes the hydrolysis of 5-hydroxyisourate (HIU) to 2-oxo-4-hydroxy-4-carboxy-5-ureidoimidazoline (OHCU).</text>
</comment>
<feature type="domain" description="Transthyretin/hydroxyisourate hydrolase" evidence="12">
    <location>
        <begin position="27"/>
        <end position="135"/>
    </location>
</feature>
<dbReference type="InterPro" id="IPR000895">
    <property type="entry name" value="Transthyretin/HIU_hydrolase"/>
</dbReference>
<dbReference type="RefSeq" id="WP_104957415.1">
    <property type="nucleotide sequence ID" value="NZ_CP026377.1"/>
</dbReference>
<dbReference type="GO" id="GO:0006144">
    <property type="term" value="P:purine nucleobase metabolic process"/>
    <property type="evidence" value="ECO:0007669"/>
    <property type="project" value="UniProtKB-KW"/>
</dbReference>
<evidence type="ECO:0000256" key="5">
    <source>
        <dbReference type="ARBA" id="ARBA00012609"/>
    </source>
</evidence>
<evidence type="ECO:0000256" key="11">
    <source>
        <dbReference type="SAM" id="SignalP"/>
    </source>
</evidence>
<evidence type="ECO:0000256" key="6">
    <source>
        <dbReference type="ARBA" id="ARBA00017539"/>
    </source>
</evidence>
<dbReference type="InterPro" id="IPR036817">
    <property type="entry name" value="Transthyretin/HIU_hydrolase_sf"/>
</dbReference>